<protein>
    <recommendedName>
        <fullName evidence="2">DUF4283 domain-containing protein</fullName>
    </recommendedName>
</protein>
<reference evidence="3 4" key="1">
    <citation type="journal article" date="2019" name="Genome Biol. Evol.">
        <title>Insights into the evolution of the New World diploid cottons (Gossypium, subgenus Houzingenia) based on genome sequencing.</title>
        <authorList>
            <person name="Grover C.E."/>
            <person name="Arick M.A. 2nd"/>
            <person name="Thrash A."/>
            <person name="Conover J.L."/>
            <person name="Sanders W.S."/>
            <person name="Peterson D.G."/>
            <person name="Frelichowski J.E."/>
            <person name="Scheffler J.A."/>
            <person name="Scheffler B.E."/>
            <person name="Wendel J.F."/>
        </authorList>
    </citation>
    <scope>NUCLEOTIDE SEQUENCE [LARGE SCALE GENOMIC DNA]</scope>
    <source>
        <strain evidence="3">1</strain>
        <tissue evidence="3">Leaf</tissue>
    </source>
</reference>
<gene>
    <name evidence="3" type="ORF">Goshw_001737</name>
</gene>
<evidence type="ECO:0000256" key="1">
    <source>
        <dbReference type="SAM" id="MobiDB-lite"/>
    </source>
</evidence>
<evidence type="ECO:0000259" key="2">
    <source>
        <dbReference type="Pfam" id="PF14111"/>
    </source>
</evidence>
<feature type="region of interest" description="Disordered" evidence="1">
    <location>
        <begin position="247"/>
        <end position="266"/>
    </location>
</feature>
<proteinExistence type="predicted"/>
<organism evidence="3 4">
    <name type="scientific">Gossypium schwendimanii</name>
    <name type="common">Cotton</name>
    <dbReference type="NCBI Taxonomy" id="34291"/>
    <lineage>
        <taxon>Eukaryota</taxon>
        <taxon>Viridiplantae</taxon>
        <taxon>Streptophyta</taxon>
        <taxon>Embryophyta</taxon>
        <taxon>Tracheophyta</taxon>
        <taxon>Spermatophyta</taxon>
        <taxon>Magnoliopsida</taxon>
        <taxon>eudicotyledons</taxon>
        <taxon>Gunneridae</taxon>
        <taxon>Pentapetalae</taxon>
        <taxon>rosids</taxon>
        <taxon>malvids</taxon>
        <taxon>Malvales</taxon>
        <taxon>Malvaceae</taxon>
        <taxon>Malvoideae</taxon>
        <taxon>Gossypium</taxon>
    </lineage>
</organism>
<dbReference type="PANTHER" id="PTHR31286">
    <property type="entry name" value="GLYCINE-RICH CELL WALL STRUCTURAL PROTEIN 1.8-LIKE"/>
    <property type="match status" value="1"/>
</dbReference>
<evidence type="ECO:0000313" key="3">
    <source>
        <dbReference type="EMBL" id="MBA0880923.1"/>
    </source>
</evidence>
<sequence>MMDIENGYFLVKFQNKLDCEKALSEGHWIIFGQYLMVQPWTLAFDPTQAYPSVVMAWIRFPGLPGYLYNHKIITEIGETIGKVVKLYMNTDSRTRGQFGRLAVYVDLKKPLLSHILMNGRKRNVEYESLPTIFFAVGDMGMWRILVLLKFSKAIVKRRMPRWKCHRRIRPRSRQQIEKEGSRFRVLNDKDTYKEDVEGFLLDSRRYKGKETSQGNFMGKASATFLNGRKNINSNLKEVGLMEKGAPIFKRNSRPNSEPNKPSSSLKENFLNLKKPVSSLGNGGLPAADEMQTTLGDGMGFRLEEESSQNEKVVEDSGRDNIAVSLDVGNLDSGRHSAVVFHKNLQIKENNIAHSTKNFDSSQMLSSGSSKAFKNKGRGQAKKQSKLLHGSNSHFKISGAQRNPLKESMEHIAESISTFATPNLGVVTSIETIAQIEGDKAPGQICGLMDLFSLGKEAVLSPDLIGP</sequence>
<accession>A0A7J9NC63</accession>
<feature type="compositionally biased region" description="Polar residues" evidence="1">
    <location>
        <begin position="253"/>
        <end position="266"/>
    </location>
</feature>
<dbReference type="InterPro" id="IPR025558">
    <property type="entry name" value="DUF4283"/>
</dbReference>
<name>A0A7J9NC63_GOSSC</name>
<evidence type="ECO:0000313" key="4">
    <source>
        <dbReference type="Proteomes" id="UP000593576"/>
    </source>
</evidence>
<dbReference type="Proteomes" id="UP000593576">
    <property type="component" value="Unassembled WGS sequence"/>
</dbReference>
<dbReference type="Pfam" id="PF14111">
    <property type="entry name" value="DUF4283"/>
    <property type="match status" value="1"/>
</dbReference>
<keyword evidence="4" id="KW-1185">Reference proteome</keyword>
<dbReference type="EMBL" id="JABFAF010278405">
    <property type="protein sequence ID" value="MBA0880923.1"/>
    <property type="molecule type" value="Genomic_DNA"/>
</dbReference>
<dbReference type="InterPro" id="IPR040256">
    <property type="entry name" value="At4g02000-like"/>
</dbReference>
<comment type="caution">
    <text evidence="3">The sequence shown here is derived from an EMBL/GenBank/DDBJ whole genome shotgun (WGS) entry which is preliminary data.</text>
</comment>
<dbReference type="OrthoDB" id="940001at2759"/>
<dbReference type="PANTHER" id="PTHR31286:SF173">
    <property type="entry name" value="DUF4283 DOMAIN-CONTAINING PROTEIN"/>
    <property type="match status" value="1"/>
</dbReference>
<feature type="domain" description="DUF4283" evidence="2">
    <location>
        <begin position="3"/>
        <end position="48"/>
    </location>
</feature>
<dbReference type="AlphaFoldDB" id="A0A7J9NC63"/>